<evidence type="ECO:0000313" key="1">
    <source>
        <dbReference type="EMBL" id="BDV32896.1"/>
    </source>
</evidence>
<keyword evidence="2" id="KW-1185">Reference proteome</keyword>
<dbReference type="EMBL" id="AP027142">
    <property type="protein sequence ID" value="BDV32896.1"/>
    <property type="molecule type" value="Genomic_DNA"/>
</dbReference>
<proteinExistence type="predicted"/>
<name>A0ABN6VCW6_9HYPH</name>
<dbReference type="Proteomes" id="UP001317629">
    <property type="component" value="Chromosome"/>
</dbReference>
<protein>
    <submittedName>
        <fullName evidence="1">Uncharacterized protein</fullName>
    </submittedName>
</protein>
<accession>A0ABN6VCW6</accession>
<reference evidence="1 2" key="1">
    <citation type="journal article" date="2023" name="Int. J. Syst. Evol. Microbiol.">
        <title>Methylocystis iwaonis sp. nov., a type II methane-oxidizing bacterium from surface soil of a rice paddy field in Japan, and emended description of the genus Methylocystis (ex Whittenbury et al. 1970) Bowman et al. 1993.</title>
        <authorList>
            <person name="Kaise H."/>
            <person name="Sawadogo J.B."/>
            <person name="Alam M.S."/>
            <person name="Ueno C."/>
            <person name="Dianou D."/>
            <person name="Shinjo R."/>
            <person name="Asakawa S."/>
        </authorList>
    </citation>
    <scope>NUCLEOTIDE SEQUENCE [LARGE SCALE GENOMIC DNA]</scope>
    <source>
        <strain evidence="1 2">SS37A-Re</strain>
    </source>
</reference>
<gene>
    <name evidence="1" type="ORF">SS37A_04250</name>
</gene>
<sequence>MPGPKSWRNAIFGILVIWLATFAWANRFVPADSPYFHKNRYTGAQCHRGVECWAPRSVTSWAAQAR</sequence>
<dbReference type="RefSeq" id="WP_281930140.1">
    <property type="nucleotide sequence ID" value="NZ_AP027142.1"/>
</dbReference>
<organism evidence="1 2">
    <name type="scientific">Methylocystis iwaonis</name>
    <dbReference type="NCBI Taxonomy" id="2885079"/>
    <lineage>
        <taxon>Bacteria</taxon>
        <taxon>Pseudomonadati</taxon>
        <taxon>Pseudomonadota</taxon>
        <taxon>Alphaproteobacteria</taxon>
        <taxon>Hyphomicrobiales</taxon>
        <taxon>Methylocystaceae</taxon>
        <taxon>Methylocystis</taxon>
    </lineage>
</organism>
<evidence type="ECO:0000313" key="2">
    <source>
        <dbReference type="Proteomes" id="UP001317629"/>
    </source>
</evidence>